<dbReference type="InterPro" id="IPR050091">
    <property type="entry name" value="PKS_NRPS_Biosynth_Enz"/>
</dbReference>
<dbReference type="InterPro" id="IPR014031">
    <property type="entry name" value="Ketoacyl_synth_C"/>
</dbReference>
<dbReference type="EMBL" id="CAJVRL010000095">
    <property type="protein sequence ID" value="CAG8960044.1"/>
    <property type="molecule type" value="Genomic_DNA"/>
</dbReference>
<evidence type="ECO:0000256" key="7">
    <source>
        <dbReference type="ARBA" id="ARBA00023315"/>
    </source>
</evidence>
<dbReference type="SMART" id="SM00822">
    <property type="entry name" value="PKS_KR"/>
    <property type="match status" value="1"/>
</dbReference>
<dbReference type="Gene3D" id="3.40.47.10">
    <property type="match status" value="1"/>
</dbReference>
<feature type="active site" description="Proton donor; for dehydratase activity" evidence="8">
    <location>
        <position position="1202"/>
    </location>
</feature>
<dbReference type="InterPro" id="IPR020843">
    <property type="entry name" value="ER"/>
</dbReference>
<evidence type="ECO:0000259" key="10">
    <source>
        <dbReference type="PROSITE" id="PS50075"/>
    </source>
</evidence>
<dbReference type="Pfam" id="PF02801">
    <property type="entry name" value="Ketoacyl-synt_C"/>
    <property type="match status" value="1"/>
</dbReference>
<accession>A0A9N9L5V3</accession>
<feature type="compositionally biased region" description="Low complexity" evidence="9">
    <location>
        <begin position="8"/>
        <end position="29"/>
    </location>
</feature>
<evidence type="ECO:0008006" key="15">
    <source>
        <dbReference type="Google" id="ProtNLM"/>
    </source>
</evidence>
<dbReference type="InterPro" id="IPR006162">
    <property type="entry name" value="Ppantetheine_attach_site"/>
</dbReference>
<dbReference type="PROSITE" id="PS00012">
    <property type="entry name" value="PHOSPHOPANTETHEINE"/>
    <property type="match status" value="1"/>
</dbReference>
<name>A0A9N9L5V3_9HELO</name>
<dbReference type="Pfam" id="PF00109">
    <property type="entry name" value="ketoacyl-synt"/>
    <property type="match status" value="1"/>
</dbReference>
<reference evidence="13" key="1">
    <citation type="submission" date="2021-07" db="EMBL/GenBank/DDBJ databases">
        <authorList>
            <person name="Durling M."/>
        </authorList>
    </citation>
    <scope>NUCLEOTIDE SEQUENCE</scope>
</reference>
<evidence type="ECO:0000313" key="13">
    <source>
        <dbReference type="EMBL" id="CAG8960044.1"/>
    </source>
</evidence>
<dbReference type="SMART" id="SM00826">
    <property type="entry name" value="PKS_DH"/>
    <property type="match status" value="1"/>
</dbReference>
<dbReference type="InterPro" id="IPR049551">
    <property type="entry name" value="PKS_DH_C"/>
</dbReference>
<dbReference type="SUPFAM" id="SSF53335">
    <property type="entry name" value="S-adenosyl-L-methionine-dependent methyltransferases"/>
    <property type="match status" value="1"/>
</dbReference>
<comment type="caution">
    <text evidence="13">The sequence shown here is derived from an EMBL/GenBank/DDBJ whole genome shotgun (WGS) entry which is preliminary data.</text>
</comment>
<dbReference type="Pfam" id="PF00550">
    <property type="entry name" value="PP-binding"/>
    <property type="match status" value="1"/>
</dbReference>
<dbReference type="CDD" id="cd05195">
    <property type="entry name" value="enoyl_red"/>
    <property type="match status" value="1"/>
</dbReference>
<dbReference type="InterPro" id="IPR049552">
    <property type="entry name" value="PKS_DH_N"/>
</dbReference>
<dbReference type="PROSITE" id="PS50075">
    <property type="entry name" value="CARRIER"/>
    <property type="match status" value="1"/>
</dbReference>
<evidence type="ECO:0000259" key="12">
    <source>
        <dbReference type="PROSITE" id="PS52019"/>
    </source>
</evidence>
<dbReference type="InterPro" id="IPR032821">
    <property type="entry name" value="PKS_assoc"/>
</dbReference>
<dbReference type="CDD" id="cd00833">
    <property type="entry name" value="PKS"/>
    <property type="match status" value="1"/>
</dbReference>
<dbReference type="InterPro" id="IPR011032">
    <property type="entry name" value="GroES-like_sf"/>
</dbReference>
<dbReference type="Gene3D" id="3.40.50.150">
    <property type="entry name" value="Vaccinia Virus protein VP39"/>
    <property type="match status" value="1"/>
</dbReference>
<dbReference type="InterPro" id="IPR001227">
    <property type="entry name" value="Ac_transferase_dom_sf"/>
</dbReference>
<organism evidence="13 14">
    <name type="scientific">Hymenoscyphus fraxineus</name>
    <dbReference type="NCBI Taxonomy" id="746836"/>
    <lineage>
        <taxon>Eukaryota</taxon>
        <taxon>Fungi</taxon>
        <taxon>Dikarya</taxon>
        <taxon>Ascomycota</taxon>
        <taxon>Pezizomycotina</taxon>
        <taxon>Leotiomycetes</taxon>
        <taxon>Helotiales</taxon>
        <taxon>Helotiaceae</taxon>
        <taxon>Hymenoscyphus</taxon>
    </lineage>
</organism>
<feature type="region of interest" description="N-terminal hotdog fold" evidence="8">
    <location>
        <begin position="988"/>
        <end position="1126"/>
    </location>
</feature>
<dbReference type="Gene3D" id="3.10.129.110">
    <property type="entry name" value="Polyketide synthase dehydratase"/>
    <property type="match status" value="1"/>
</dbReference>
<dbReference type="InterPro" id="IPR020841">
    <property type="entry name" value="PKS_Beta-ketoAc_synthase_dom"/>
</dbReference>
<dbReference type="Pfam" id="PF08659">
    <property type="entry name" value="KR"/>
    <property type="match status" value="1"/>
</dbReference>
<dbReference type="InterPro" id="IPR009081">
    <property type="entry name" value="PP-bd_ACP"/>
</dbReference>
<dbReference type="SUPFAM" id="SSF47336">
    <property type="entry name" value="ACP-like"/>
    <property type="match status" value="1"/>
</dbReference>
<dbReference type="InterPro" id="IPR056501">
    <property type="entry name" value="NAD-bd_HRPKS_sdrA"/>
</dbReference>
<dbReference type="PROSITE" id="PS52019">
    <property type="entry name" value="PKS_MFAS_DH"/>
    <property type="match status" value="1"/>
</dbReference>
<dbReference type="Pfam" id="PF14765">
    <property type="entry name" value="PS-DH"/>
    <property type="match status" value="1"/>
</dbReference>
<keyword evidence="5" id="KW-0560">Oxidoreductase</keyword>
<dbReference type="SUPFAM" id="SSF53901">
    <property type="entry name" value="Thiolase-like"/>
    <property type="match status" value="1"/>
</dbReference>
<dbReference type="InterPro" id="IPR057326">
    <property type="entry name" value="KR_dom"/>
</dbReference>
<sequence length="2387" mass="256837">MPGLIRQSYSSASSSDGSFNNDDSSSISSTGVHDDLSYPALAVPGYGEKPLSEQLEPIAVVGMGCRLPGDVSSPTAFWDMMINKETGNTPKVPSSRFNIDAHYHVDNERPGSFNVLGGYFLNSSLKEFDPGLFGITPIEAMWMDPQQRKLLEVVYECFENGGVSMESLAGSKTACFVASFTADFQQMAFKEPSFRHSYAATGVDPGIISNRISHVFGLNGPSIVVNTACSSSVYALHNACNALRNKECSGAVVGGTNLVLTVDQHMNTAKLGVLSPSSTCHTFDASADGYGRADAVGALYLKRLSDAVRDGDPIRAVIRSSAVNSNGKVPAVGITHPNLEGQAEVIKHAYIRGGDLDPKLTSYFECHGTGTAVGDPLEVHALANAMNANRSPEEERLWIGAVKTNIGHSEAASGISAIIKAVLSVEKGVIPPTRGVVNPNPAIDWEGWKVRVVNDPVPFPEHIPVKRISVNSFGYGGTNAHVIVESADSLVTGRRSYTDASNKIAPPRDSFRRKRPFLLPFSAHDKPTLKKNILALGNVVNDYSLLDLSYTLGNRRSKLSSRGFVVTSTTGLETAFSNDLDSFAFAEKKKTPLIGFAFTGQGAQWAKMGAELITYYPSFLRSIRILDRALEDLTDGPNWTLEDVLLEDAATSRVGEAEFSQPLCTAIQVAIVQLLATWGIKPCVTVGHSSGEIGAAYAAGLISATEAIIAAYYRGKVVADVNTDGAMLAVGLGAEAVAPYLANMDGKVLVACHNSPDGVTLSGDLTAIETVKAALDTANVFARIVKTSGKAYHSHHMAPVSEKYENLMRAAAAAAPFDAPQPSDAIMVSSVTNSIIAKGTLIDEKYWSANLRSPVLFNQAVQTIATDSQVPKIDLLIEIGPHSALSGPIRQICTSNKFDKLGYLPTLLRGADSAAQLLKLAGELFLRNYPLDMERITLIEAPLPSGKIHLEKGRFIVDLPTYQWNYGKDLWSEVRHSTEHRQLTHARHDILGALIPGASLREPSWKNMLRIRDLPWLKDHSLGGEAVFPAAGYFSMAIEAITQLNEVSANPINIDGYVLRDVSIKAALVTPDDDTGIEVIYNMRPAINNHSNSISGWWDFSVSSVNEEGNRKDHIAGSIAVNALPRNPTPRKVPNLPQRASGKSWNQGLREVGFDYGSTFQDMTDIRSDGIQYACASKTTIKTECGAMPGESRYVLHPACVDSTLQLLIVSIYAGRLNDMACGAVPIQVDEVAIWKPTSEQLTASTADAFSWIDQRGLRSFVGSSQLLASDGEVVMQISDMRCTLYEAAVPMRVEAPMVVQPYGEMIWKLDIDHLAPSKLVSDLDIPELIELAIHKNSALKVLEIGSSYAADILQKFGSTDYTVTGLTDESVAELQTIVEGCKLAKTLKLDISADIGAQGLSADSFDLIIASIETDDVASLSNMHTLLVKGGRAIIESGSTLRESTLKMTKFSGIDCPIQLKNGRVAVLTTASKTDDAAVNGAANEIVLVYRQSPAEISIAIGKAFTDAGWLPKITALQSLQESEHKHVVMIADFEGPLLATLKESELSAIQSICTAASSVLWVTPGGLLAGKKPEYAMVAGLARSITSEQISLNLTTLDFDLENTTAAQVSSAILTAAKCQVSGTSESEYFVSDGMFHISRLISNDSINDVYAFPKESTEPVLFESGMRLVGQVQSGQVTFARDDESKDDILPANSVEVRATVCGLSKEGVLVISGSDYPTTFSHEIGGVIERVGSSVSGFAVGDEVVGFSFSNFATHQQVDSNLLQKITPGDSLAEITSLLMAYGAALYGLKELANLRPQETVLILSGSGHAGLAAIKMSQLMKAVPYVAVATEAEATRLKAEFDLTEAQILLPTSVPLALQFKEASGHSGADVVFSSGLVDSAVAQECWRNITAFGRFIDSGRKNVLNRTVLDTVPFHRGANYMSFDILDIYAQKPQILGELLRFTISLYRQGSIKPLGSISEIPISDLDEAVSAFSDDFSSGKTLLTYQPSEKPLNVTRSRPSLKFHGDATYLLVGCLGGLGRSLTSWMMKKGARRFAFLSRSGTDGEQAAILVEDVKKAGAEVQVIRGDVTVKNDVERAIKAIPSKYPLRGVVHAAMVLKDGLFHSMTYSNWVTSTLPKVQGTINLNEALQATDLDFFITTSSTSGTLGTPGQSNYAAGNAFMDSMSRHRHLNNKPSTSLVLPMVLGVGYVAEHPEIEEALKRKGIYGIDEEHLLEAFEVSMAIQSQKGAADHVVVGMDPSKLQKSLHEAATTDGFWMEDARFRSLIHTMKSASPTSTSGSSASILSLINAAATPAQSIEIASEHFMDKLSRLLMVPRDEFEPDTKRISSYGLDSMIGAELRNWIFKEFALDIPFQQLLGESMTVTRFAGLVCANQGIVVEG</sequence>
<dbReference type="GO" id="GO:0004312">
    <property type="term" value="F:fatty acid synthase activity"/>
    <property type="evidence" value="ECO:0007669"/>
    <property type="project" value="TreeGrafter"/>
</dbReference>
<keyword evidence="6" id="KW-0511">Multifunctional enzyme</keyword>
<gene>
    <name evidence="13" type="ORF">HYFRA_00013232</name>
</gene>
<dbReference type="InterPro" id="IPR018201">
    <property type="entry name" value="Ketoacyl_synth_AS"/>
</dbReference>
<dbReference type="GO" id="GO:0030639">
    <property type="term" value="P:polyketide biosynthetic process"/>
    <property type="evidence" value="ECO:0007669"/>
    <property type="project" value="UniProtKB-ARBA"/>
</dbReference>
<dbReference type="InterPro" id="IPR042104">
    <property type="entry name" value="PKS_dehydratase_sf"/>
</dbReference>
<dbReference type="SMART" id="SM00827">
    <property type="entry name" value="PKS_AT"/>
    <property type="match status" value="1"/>
</dbReference>
<dbReference type="PANTHER" id="PTHR43775">
    <property type="entry name" value="FATTY ACID SYNTHASE"/>
    <property type="match status" value="1"/>
</dbReference>
<dbReference type="PROSITE" id="PS52004">
    <property type="entry name" value="KS3_2"/>
    <property type="match status" value="1"/>
</dbReference>
<protein>
    <recommendedName>
        <fullName evidence="15">Polyketide synthase</fullName>
    </recommendedName>
</protein>
<keyword evidence="2" id="KW-0597">Phosphoprotein</keyword>
<dbReference type="GO" id="GO:0006633">
    <property type="term" value="P:fatty acid biosynthetic process"/>
    <property type="evidence" value="ECO:0007669"/>
    <property type="project" value="InterPro"/>
</dbReference>
<dbReference type="Gene3D" id="3.40.50.720">
    <property type="entry name" value="NAD(P)-binding Rossmann-like Domain"/>
    <property type="match status" value="1"/>
</dbReference>
<dbReference type="Gene3D" id="3.40.366.10">
    <property type="entry name" value="Malonyl-Coenzyme A Acyl Carrier Protein, domain 2"/>
    <property type="match status" value="1"/>
</dbReference>
<dbReference type="SMART" id="SM00825">
    <property type="entry name" value="PKS_KS"/>
    <property type="match status" value="1"/>
</dbReference>
<dbReference type="SUPFAM" id="SSF55048">
    <property type="entry name" value="Probable ACP-binding domain of malonyl-CoA ACP transacylase"/>
    <property type="match status" value="1"/>
</dbReference>
<dbReference type="SUPFAM" id="SSF50129">
    <property type="entry name" value="GroES-like"/>
    <property type="match status" value="1"/>
</dbReference>
<feature type="domain" description="PKS/mFAS DH" evidence="12">
    <location>
        <begin position="988"/>
        <end position="1292"/>
    </location>
</feature>
<dbReference type="InterPro" id="IPR036291">
    <property type="entry name" value="NAD(P)-bd_dom_sf"/>
</dbReference>
<keyword evidence="1" id="KW-0596">Phosphopantetheine</keyword>
<dbReference type="SUPFAM" id="SSF52151">
    <property type="entry name" value="FabD/lysophospholipase-like"/>
    <property type="match status" value="1"/>
</dbReference>
<dbReference type="Pfam" id="PF08240">
    <property type="entry name" value="ADH_N"/>
    <property type="match status" value="1"/>
</dbReference>
<dbReference type="GO" id="GO:0016491">
    <property type="term" value="F:oxidoreductase activity"/>
    <property type="evidence" value="ECO:0007669"/>
    <property type="project" value="UniProtKB-KW"/>
</dbReference>
<keyword evidence="7" id="KW-0012">Acyltransferase</keyword>
<evidence type="ECO:0000256" key="9">
    <source>
        <dbReference type="SAM" id="MobiDB-lite"/>
    </source>
</evidence>
<dbReference type="GO" id="GO:0004315">
    <property type="term" value="F:3-oxoacyl-[acyl-carrier-protein] synthase activity"/>
    <property type="evidence" value="ECO:0007669"/>
    <property type="project" value="InterPro"/>
</dbReference>
<dbReference type="InterPro" id="IPR020807">
    <property type="entry name" value="PKS_DH"/>
</dbReference>
<keyword evidence="3" id="KW-0808">Transferase</keyword>
<evidence type="ECO:0000259" key="11">
    <source>
        <dbReference type="PROSITE" id="PS52004"/>
    </source>
</evidence>
<dbReference type="SUPFAM" id="SSF51735">
    <property type="entry name" value="NAD(P)-binding Rossmann-fold domains"/>
    <property type="match status" value="2"/>
</dbReference>
<dbReference type="Pfam" id="PF00698">
    <property type="entry name" value="Acyl_transf_1"/>
    <property type="match status" value="1"/>
</dbReference>
<dbReference type="InterPro" id="IPR014043">
    <property type="entry name" value="Acyl_transferase_dom"/>
</dbReference>
<dbReference type="SMART" id="SM00829">
    <property type="entry name" value="PKS_ER"/>
    <property type="match status" value="1"/>
</dbReference>
<feature type="domain" description="Carrier" evidence="10">
    <location>
        <begin position="2302"/>
        <end position="2381"/>
    </location>
</feature>
<feature type="region of interest" description="C-terminal hotdog fold" evidence="8">
    <location>
        <begin position="1137"/>
        <end position="1292"/>
    </location>
</feature>
<dbReference type="InterPro" id="IPR049900">
    <property type="entry name" value="PKS_mFAS_DH"/>
</dbReference>
<proteinExistence type="predicted"/>
<dbReference type="InterPro" id="IPR013154">
    <property type="entry name" value="ADH-like_N"/>
</dbReference>
<dbReference type="Gene3D" id="3.90.180.10">
    <property type="entry name" value="Medium-chain alcohol dehydrogenases, catalytic domain"/>
    <property type="match status" value="1"/>
</dbReference>
<dbReference type="InterPro" id="IPR016035">
    <property type="entry name" value="Acyl_Trfase/lysoPLipase"/>
</dbReference>
<feature type="active site" description="Proton acceptor; for dehydratase activity" evidence="8">
    <location>
        <position position="1020"/>
    </location>
</feature>
<dbReference type="InterPro" id="IPR013968">
    <property type="entry name" value="PKS_KR"/>
</dbReference>
<dbReference type="Pfam" id="PF16197">
    <property type="entry name" value="KAsynt_C_assoc"/>
    <property type="match status" value="1"/>
</dbReference>
<dbReference type="Proteomes" id="UP000696280">
    <property type="component" value="Unassembled WGS sequence"/>
</dbReference>
<feature type="domain" description="Ketosynthase family 3 (KS3)" evidence="11">
    <location>
        <begin position="55"/>
        <end position="486"/>
    </location>
</feature>
<dbReference type="InterPro" id="IPR016036">
    <property type="entry name" value="Malonyl_transacylase_ACP-bd"/>
</dbReference>
<dbReference type="Gene3D" id="1.10.1200.10">
    <property type="entry name" value="ACP-like"/>
    <property type="match status" value="1"/>
</dbReference>
<evidence type="ECO:0000256" key="5">
    <source>
        <dbReference type="ARBA" id="ARBA00023002"/>
    </source>
</evidence>
<dbReference type="InterPro" id="IPR014030">
    <property type="entry name" value="Ketoacyl_synth_N"/>
</dbReference>
<keyword evidence="4" id="KW-0521">NADP</keyword>
<dbReference type="Pfam" id="PF21089">
    <property type="entry name" value="PKS_DH_N"/>
    <property type="match status" value="1"/>
</dbReference>
<dbReference type="InterPro" id="IPR029063">
    <property type="entry name" value="SAM-dependent_MTases_sf"/>
</dbReference>
<evidence type="ECO:0000256" key="3">
    <source>
        <dbReference type="ARBA" id="ARBA00022679"/>
    </source>
</evidence>
<evidence type="ECO:0000313" key="14">
    <source>
        <dbReference type="Proteomes" id="UP000696280"/>
    </source>
</evidence>
<evidence type="ECO:0000256" key="8">
    <source>
        <dbReference type="PROSITE-ProRule" id="PRU01363"/>
    </source>
</evidence>
<dbReference type="Pfam" id="PF23114">
    <property type="entry name" value="NAD-bd_HRPKS_sdrA"/>
    <property type="match status" value="1"/>
</dbReference>
<keyword evidence="14" id="KW-1185">Reference proteome</keyword>
<dbReference type="PANTHER" id="PTHR43775:SF50">
    <property type="entry name" value="HIGHLY REDUCING POLYKETIDE SYNTHASE SRDA"/>
    <property type="match status" value="1"/>
</dbReference>
<dbReference type="OrthoDB" id="329835at2759"/>
<dbReference type="PROSITE" id="PS00606">
    <property type="entry name" value="KS3_1"/>
    <property type="match status" value="1"/>
</dbReference>
<dbReference type="InterPro" id="IPR016039">
    <property type="entry name" value="Thiolase-like"/>
</dbReference>
<feature type="region of interest" description="Disordered" evidence="9">
    <location>
        <begin position="1"/>
        <end position="31"/>
    </location>
</feature>
<evidence type="ECO:0000256" key="1">
    <source>
        <dbReference type="ARBA" id="ARBA00022450"/>
    </source>
</evidence>
<evidence type="ECO:0000256" key="2">
    <source>
        <dbReference type="ARBA" id="ARBA00022553"/>
    </source>
</evidence>
<evidence type="ECO:0000256" key="4">
    <source>
        <dbReference type="ARBA" id="ARBA00022857"/>
    </source>
</evidence>
<evidence type="ECO:0000256" key="6">
    <source>
        <dbReference type="ARBA" id="ARBA00023268"/>
    </source>
</evidence>
<dbReference type="InterPro" id="IPR036736">
    <property type="entry name" value="ACP-like_sf"/>
</dbReference>